<protein>
    <submittedName>
        <fullName evidence="4 5">Uncharacterized protein LOC109707713 isoform X1</fullName>
    </submittedName>
</protein>
<evidence type="ECO:0000259" key="2">
    <source>
        <dbReference type="PROSITE" id="PS51259"/>
    </source>
</evidence>
<feature type="domain" description="MHD2" evidence="2">
    <location>
        <begin position="934"/>
        <end position="1044"/>
    </location>
</feature>
<dbReference type="InterPro" id="IPR014772">
    <property type="entry name" value="Munc13_dom-2"/>
</dbReference>
<dbReference type="PANTHER" id="PTHR31280">
    <property type="entry name" value="PROTEIN UNC-13 HOMOLOG"/>
    <property type="match status" value="1"/>
</dbReference>
<dbReference type="InterPro" id="IPR014770">
    <property type="entry name" value="Munc13_1"/>
</dbReference>
<evidence type="ECO:0000259" key="1">
    <source>
        <dbReference type="PROSITE" id="PS51258"/>
    </source>
</evidence>
<gene>
    <name evidence="4 5" type="primary">LOC109707713</name>
</gene>
<dbReference type="InterPro" id="IPR057984">
    <property type="entry name" value="PATROL1_C"/>
</dbReference>
<dbReference type="RefSeq" id="XP_020084792.1">
    <property type="nucleotide sequence ID" value="XM_020229203.1"/>
</dbReference>
<evidence type="ECO:0000313" key="4">
    <source>
        <dbReference type="RefSeq" id="XP_020084792.1"/>
    </source>
</evidence>
<dbReference type="Gene3D" id="1.10.357.50">
    <property type="match status" value="1"/>
</dbReference>
<organism evidence="4">
    <name type="scientific">Ananas comosus</name>
    <name type="common">Pineapple</name>
    <name type="synonym">Ananas ananas</name>
    <dbReference type="NCBI Taxonomy" id="4615"/>
    <lineage>
        <taxon>Eukaryota</taxon>
        <taxon>Viridiplantae</taxon>
        <taxon>Streptophyta</taxon>
        <taxon>Embryophyta</taxon>
        <taxon>Tracheophyta</taxon>
        <taxon>Spermatophyta</taxon>
        <taxon>Magnoliopsida</taxon>
        <taxon>Liliopsida</taxon>
        <taxon>Poales</taxon>
        <taxon>Bromeliaceae</taxon>
        <taxon>Bromelioideae</taxon>
        <taxon>Ananas</taxon>
    </lineage>
</organism>
<dbReference type="AlphaFoldDB" id="A0A6P5EMU8"/>
<accession>A0A6P5EMU8</accession>
<sequence length="1186" mass="134592">MGTPFLLERYRRDRRNLLEFLFSEGLIRAPSRTSIDLAGLDLDSISADYVLDCLESGEEFDPSEATRRYFDGLKYPIMLNSSSTNSYYFVSEPEISGSPPRRAAPRLSSGMKITTNGTSSQVAKHDNLIGRDVGISGESRTKGVATADEPSRLLEDKDILSLGLPGLSTGISDDEIRETAYEVLLACLFCGGKVHFPEEMKKEKKTNFLKGLRSKREGLSSFPVPEDSHSDFLDIIRVQMEISEATNAFIRKGSRLSNLREMNEQIDVPCISLNLISVLYKLDFPSERLRMQWQRRQANILEELLGSVNMDSKMRETLQILLRKLRSIEEKVSDVYDGFFEILSLIKRYASKLSSMPGKYGFQSKAYYRTASYQFNIKLYEKLLYSVFDILEDGKILEEADEMLEVYEFTWSTLGITQKLHNVLYAWVLFQQFIKTGEFLLLKLAVLEMQKVLSHKNDEGTEEAYISSLICSVESYGSKRFLCLVDAIFFKIYLWCCYQLEDYHLHFAQEKSAIFGSVVNLAVLTQTTSADECAENKYFGSMAGNIPEWKLFHFFIVKSIQAAFKRACSLAENQSSVELKHPLAIVAHELKQVAEKEYTAFYPVLCQKYPKSGKLAFILLHLLYGERLKPFLEGLTHLSESVKEVLAASNTLELCLAHKLSSIYGDNVDSSATKYVHPYQISHYCAPLVLQWIHAQHDNILEWTKRAVEIEDWEPLSSQQRQAKSAVEVFRIVEETVDQFFSSNLPMDIIHLRSLLIGIVRSLEAYLLHIVNQQVDVTMLYPSTPALTRYAESIYPFMKKKFVQLTTLEEKMTFQLNTLTGPKLCVKLNTLHYIRDQLDTLEDTIKHSWNLVQSGFGLADYFSRISNGKSSVDVNVNLSACNGSVDELFALFDNVRRGAVTTSKMMLDFIGPRVIFWDMRDSFLFSLYRSSVNSARLEIFIPLLDQVLDRICDLIIDELRDQVVLKIFQASMDGFIWVLLDGGPSRAFSEADVPLMQEDLAMLKELFIANGQGLPFDVVEKEARLARQILDLFALKADTIIEMLVSASEQTAYHLKPTTGGRSCANDAQTLLRVLCHKKDGSASEFLKMHYQLPKSSDYDDIPSKEERTSTSPILSDIFRGAASGRRHPCDVGAAGRRRPTHPPPVPTFLSNSHCRFGSGTIFMSDDLLMLELLPIWLIALWVADE</sequence>
<dbReference type="InterPro" id="IPR008528">
    <property type="entry name" value="unc-13_homologue"/>
</dbReference>
<reference evidence="4 5" key="2">
    <citation type="submission" date="2025-04" db="UniProtKB">
        <authorList>
            <consortium name="RefSeq"/>
        </authorList>
    </citation>
    <scope>IDENTIFICATION</scope>
    <source>
        <tissue evidence="4 5">Leaf</tissue>
    </source>
</reference>
<evidence type="ECO:0000313" key="3">
    <source>
        <dbReference type="Proteomes" id="UP000515123"/>
    </source>
</evidence>
<dbReference type="Pfam" id="PF25761">
    <property type="entry name" value="TPR_PATROL1"/>
    <property type="match status" value="1"/>
</dbReference>
<dbReference type="RefSeq" id="XP_020084793.1">
    <property type="nucleotide sequence ID" value="XM_020229204.1"/>
</dbReference>
<dbReference type="PANTHER" id="PTHR31280:SF3">
    <property type="entry name" value="DNA TOPOISOMERASE 4 SUBUNIT B (DUF810)"/>
    <property type="match status" value="1"/>
</dbReference>
<dbReference type="GeneID" id="109707713"/>
<keyword evidence="3" id="KW-1185">Reference proteome</keyword>
<dbReference type="PROSITE" id="PS51259">
    <property type="entry name" value="MHD2"/>
    <property type="match status" value="1"/>
</dbReference>
<reference evidence="3" key="1">
    <citation type="journal article" date="2015" name="Nat. Genet.">
        <title>The pineapple genome and the evolution of CAM photosynthesis.</title>
        <authorList>
            <person name="Ming R."/>
            <person name="VanBuren R."/>
            <person name="Wai C.M."/>
            <person name="Tang H."/>
            <person name="Schatz M.C."/>
            <person name="Bowers J.E."/>
            <person name="Lyons E."/>
            <person name="Wang M.L."/>
            <person name="Chen J."/>
            <person name="Biggers E."/>
            <person name="Zhang J."/>
            <person name="Huang L."/>
            <person name="Zhang L."/>
            <person name="Miao W."/>
            <person name="Zhang J."/>
            <person name="Ye Z."/>
            <person name="Miao C."/>
            <person name="Lin Z."/>
            <person name="Wang H."/>
            <person name="Zhou H."/>
            <person name="Yim W.C."/>
            <person name="Priest H.D."/>
            <person name="Zheng C."/>
            <person name="Woodhouse M."/>
            <person name="Edger P.P."/>
            <person name="Guyot R."/>
            <person name="Guo H.B."/>
            <person name="Guo H."/>
            <person name="Zheng G."/>
            <person name="Singh R."/>
            <person name="Sharma A."/>
            <person name="Min X."/>
            <person name="Zheng Y."/>
            <person name="Lee H."/>
            <person name="Gurtowski J."/>
            <person name="Sedlazeck F.J."/>
            <person name="Harkess A."/>
            <person name="McKain M.R."/>
            <person name="Liao Z."/>
            <person name="Fang J."/>
            <person name="Liu J."/>
            <person name="Zhang X."/>
            <person name="Zhang Q."/>
            <person name="Hu W."/>
            <person name="Qin Y."/>
            <person name="Wang K."/>
            <person name="Chen L.Y."/>
            <person name="Shirley N."/>
            <person name="Lin Y.R."/>
            <person name="Liu L.Y."/>
            <person name="Hernandez A.G."/>
            <person name="Wright C.L."/>
            <person name="Bulone V."/>
            <person name="Tuskan G.A."/>
            <person name="Heath K."/>
            <person name="Zee F."/>
            <person name="Moore P.H."/>
            <person name="Sunkar R."/>
            <person name="Leebens-Mack J.H."/>
            <person name="Mockler T."/>
            <person name="Bennetzen J.L."/>
            <person name="Freeling M."/>
            <person name="Sankoff D."/>
            <person name="Paterson A.H."/>
            <person name="Zhu X."/>
            <person name="Yang X."/>
            <person name="Smith J.A."/>
            <person name="Cushman J.C."/>
            <person name="Paull R.E."/>
            <person name="Yu Q."/>
        </authorList>
    </citation>
    <scope>NUCLEOTIDE SEQUENCE [LARGE SCALE GENOMIC DNA]</scope>
    <source>
        <strain evidence="3">cv. F153</strain>
    </source>
</reference>
<dbReference type="Proteomes" id="UP000515123">
    <property type="component" value="Linkage group 3"/>
</dbReference>
<proteinExistence type="predicted"/>
<dbReference type="PROSITE" id="PS51258">
    <property type="entry name" value="MHD1"/>
    <property type="match status" value="1"/>
</dbReference>
<name>A0A6P5EMU8_ANACO</name>
<feature type="domain" description="MHD1" evidence="1">
    <location>
        <begin position="643"/>
        <end position="774"/>
    </location>
</feature>
<dbReference type="OrthoDB" id="2015333at2759"/>
<evidence type="ECO:0000313" key="5">
    <source>
        <dbReference type="RefSeq" id="XP_020084793.1"/>
    </source>
</evidence>